<reference evidence="1 2" key="1">
    <citation type="submission" date="2017-02" db="EMBL/GenBank/DDBJ databases">
        <authorList>
            <person name="Peterson S.W."/>
        </authorList>
    </citation>
    <scope>NUCLEOTIDE SEQUENCE [LARGE SCALE GENOMIC DNA]</scope>
    <source>
        <strain evidence="1 2">S285</strain>
    </source>
</reference>
<name>A0A1W6MZZ7_9HYPH</name>
<dbReference type="Proteomes" id="UP000193978">
    <property type="component" value="Chromosome"/>
</dbReference>
<evidence type="ECO:0000313" key="1">
    <source>
        <dbReference type="EMBL" id="ARN83145.1"/>
    </source>
</evidence>
<evidence type="ECO:0008006" key="3">
    <source>
        <dbReference type="Google" id="ProtNLM"/>
    </source>
</evidence>
<gene>
    <name evidence="1" type="ORF">B1812_21020</name>
</gene>
<proteinExistence type="predicted"/>
<organism evidence="1 2">
    <name type="scientific">Methylocystis bryophila</name>
    <dbReference type="NCBI Taxonomy" id="655015"/>
    <lineage>
        <taxon>Bacteria</taxon>
        <taxon>Pseudomonadati</taxon>
        <taxon>Pseudomonadota</taxon>
        <taxon>Alphaproteobacteria</taxon>
        <taxon>Hyphomicrobiales</taxon>
        <taxon>Methylocystaceae</taxon>
        <taxon>Methylocystis</taxon>
    </lineage>
</organism>
<dbReference type="KEGG" id="mbry:B1812_21020"/>
<dbReference type="AlphaFoldDB" id="A0A1W6MZZ7"/>
<protein>
    <recommendedName>
        <fullName evidence="3">PEP-CTERM protein-sorting domain-containing protein</fullName>
    </recommendedName>
</protein>
<evidence type="ECO:0000313" key="2">
    <source>
        <dbReference type="Proteomes" id="UP000193978"/>
    </source>
</evidence>
<accession>A0A1W6MZZ7</accession>
<keyword evidence="2" id="KW-1185">Reference proteome</keyword>
<sequence length="324" mass="32931">MWLGSVPAQAGFVFQTLDNPADPTFNQLLGINNSGLIAGYFGSGAAGHPNQGYTLTPPASFTSVNFPGSTQTQVTGLNNTGTLVGFYAPTNLGTGDVNHGFYEQSGVFHTVDNPLTNSTPAVNQLLGVNNSNVAVGFYNDNAGNSHGYTYNIGANSFTAVNDPLGVSTIAAGINNAGDIVGLYTDGGGVTHGFLDVGGSFTTLDAPGADNTQLLGVNNKGWIVGVETAGGNSHGVIYNENTHSWTVLDAPSGINNTVFNGLNDLGQIVGFYTDANGNTNGLLVSSAPAPETGKGVLGLALLILAYAARSRLVRAGGGSPCDAAL</sequence>
<dbReference type="EMBL" id="CP019948">
    <property type="protein sequence ID" value="ARN83145.1"/>
    <property type="molecule type" value="Genomic_DNA"/>
</dbReference>